<gene>
    <name evidence="1" type="ORF">SAMN05877838_0058</name>
</gene>
<protein>
    <submittedName>
        <fullName evidence="1">Uncharacterized protein (TIGR02117 family)</fullName>
    </submittedName>
</protein>
<reference evidence="2" key="1">
    <citation type="submission" date="2017-08" db="EMBL/GenBank/DDBJ databases">
        <authorList>
            <person name="Varghese N."/>
            <person name="Submissions S."/>
        </authorList>
    </citation>
    <scope>NUCLEOTIDE SEQUENCE [LARGE SCALE GENOMIC DNA]</scope>
    <source>
        <strain evidence="2">KCTC 23107</strain>
    </source>
</reference>
<dbReference type="RefSeq" id="WP_244577729.1">
    <property type="nucleotide sequence ID" value="NZ_OCPC01000001.1"/>
</dbReference>
<keyword evidence="2" id="KW-1185">Reference proteome</keyword>
<dbReference type="AlphaFoldDB" id="A0A286HKU7"/>
<dbReference type="Proteomes" id="UP000219465">
    <property type="component" value="Unassembled WGS sequence"/>
</dbReference>
<dbReference type="InterPro" id="IPR011727">
    <property type="entry name" value="CHP02117"/>
</dbReference>
<dbReference type="NCBIfam" id="TIGR02117">
    <property type="entry name" value="chp_urease_rgn"/>
    <property type="match status" value="1"/>
</dbReference>
<name>A0A286HKU7_9HYPH</name>
<proteinExistence type="predicted"/>
<evidence type="ECO:0000313" key="2">
    <source>
        <dbReference type="Proteomes" id="UP000219465"/>
    </source>
</evidence>
<dbReference type="EMBL" id="OCPC01000001">
    <property type="protein sequence ID" value="SOE08347.1"/>
    <property type="molecule type" value="Genomic_DNA"/>
</dbReference>
<sequence>MGERQPRFLRYTAAAALFVVTSLGLGTLVPRPLVSSVPDTLAQNAGSADEIRTVLLLSSAIHTDLALPVDADVAEQFAFLAEDGLDPSQAGVSYIVAGWGGRSFYSETPTWSDLKPGPVFSALTVDRSVMHIGLAGNIDQAHSSVTRIELDEDAFEQLLESILASFSSGADGAPIVVSGANYGDFDRFYEAVGWFNAVVGCNIWTARMLRRTGLTTGWWTPLPALLSASLHLHNDL</sequence>
<organism evidence="1 2">
    <name type="scientific">Hoeflea halophila</name>
    <dbReference type="NCBI Taxonomy" id="714899"/>
    <lineage>
        <taxon>Bacteria</taxon>
        <taxon>Pseudomonadati</taxon>
        <taxon>Pseudomonadota</taxon>
        <taxon>Alphaproteobacteria</taxon>
        <taxon>Hyphomicrobiales</taxon>
        <taxon>Rhizobiaceae</taxon>
        <taxon>Hoeflea</taxon>
    </lineage>
</organism>
<dbReference type="Pfam" id="PF09601">
    <property type="entry name" value="DUF2459"/>
    <property type="match status" value="1"/>
</dbReference>
<evidence type="ECO:0000313" key="1">
    <source>
        <dbReference type="EMBL" id="SOE08347.1"/>
    </source>
</evidence>
<accession>A0A286HKU7</accession>